<dbReference type="EMBL" id="MBTG01000012">
    <property type="protein sequence ID" value="OPH57771.1"/>
    <property type="molecule type" value="Genomic_DNA"/>
</dbReference>
<sequence>MKFISIISLIILSMLTQGCSTRSDPDYGSNPEIALRSYLLGCKNKDIATTMKLYGGDYSILDNWMNEKNHKKAFAAYLEESCPNLNQIKEMKKISDDKYEATVTFKNDDGTPFQVSRSDASWEEFTYNLNKKEGIFKVDELPRPYQP</sequence>
<dbReference type="Proteomes" id="UP000190626">
    <property type="component" value="Unassembled WGS sequence"/>
</dbReference>
<keyword evidence="2" id="KW-1185">Reference proteome</keyword>
<comment type="caution">
    <text evidence="1">The sequence shown here is derived from an EMBL/GenBank/DDBJ whole genome shotgun (WGS) entry which is preliminary data.</text>
</comment>
<gene>
    <name evidence="1" type="ORF">BC351_04500</name>
</gene>
<accession>A0A1V4HKI2</accession>
<dbReference type="STRING" id="1469647.BC351_04500"/>
<proteinExistence type="predicted"/>
<evidence type="ECO:0000313" key="2">
    <source>
        <dbReference type="Proteomes" id="UP000190626"/>
    </source>
</evidence>
<dbReference type="PROSITE" id="PS51257">
    <property type="entry name" value="PROKAR_LIPOPROTEIN"/>
    <property type="match status" value="1"/>
</dbReference>
<dbReference type="AlphaFoldDB" id="A0A1V4HKI2"/>
<protein>
    <recommendedName>
        <fullName evidence="3">DUF4878 domain-containing protein</fullName>
    </recommendedName>
</protein>
<evidence type="ECO:0008006" key="3">
    <source>
        <dbReference type="Google" id="ProtNLM"/>
    </source>
</evidence>
<organism evidence="1 2">
    <name type="scientific">Paenibacillus ferrarius</name>
    <dbReference type="NCBI Taxonomy" id="1469647"/>
    <lineage>
        <taxon>Bacteria</taxon>
        <taxon>Bacillati</taxon>
        <taxon>Bacillota</taxon>
        <taxon>Bacilli</taxon>
        <taxon>Bacillales</taxon>
        <taxon>Paenibacillaceae</taxon>
        <taxon>Paenibacillus</taxon>
    </lineage>
</organism>
<evidence type="ECO:0000313" key="1">
    <source>
        <dbReference type="EMBL" id="OPH57771.1"/>
    </source>
</evidence>
<dbReference type="RefSeq" id="WP_079413324.1">
    <property type="nucleotide sequence ID" value="NZ_MBTG01000012.1"/>
</dbReference>
<dbReference type="OrthoDB" id="2629153at2"/>
<name>A0A1V4HKI2_9BACL</name>
<reference evidence="2" key="1">
    <citation type="submission" date="2016-07" db="EMBL/GenBank/DDBJ databases">
        <authorList>
            <person name="Florea S."/>
            <person name="Webb J.S."/>
            <person name="Jaromczyk J."/>
            <person name="Schardl C.L."/>
        </authorList>
    </citation>
    <scope>NUCLEOTIDE SEQUENCE [LARGE SCALE GENOMIC DNA]</scope>
    <source>
        <strain evidence="2">CY1</strain>
    </source>
</reference>